<comment type="caution">
    <text evidence="1">The sequence shown here is derived from an EMBL/GenBank/DDBJ whole genome shotgun (WGS) entry which is preliminary data.</text>
</comment>
<organism evidence="1 2">
    <name type="scientific">Acaulospora morrowiae</name>
    <dbReference type="NCBI Taxonomy" id="94023"/>
    <lineage>
        <taxon>Eukaryota</taxon>
        <taxon>Fungi</taxon>
        <taxon>Fungi incertae sedis</taxon>
        <taxon>Mucoromycota</taxon>
        <taxon>Glomeromycotina</taxon>
        <taxon>Glomeromycetes</taxon>
        <taxon>Diversisporales</taxon>
        <taxon>Acaulosporaceae</taxon>
        <taxon>Acaulospora</taxon>
    </lineage>
</organism>
<reference evidence="1" key="1">
    <citation type="submission" date="2021-06" db="EMBL/GenBank/DDBJ databases">
        <authorList>
            <person name="Kallberg Y."/>
            <person name="Tangrot J."/>
            <person name="Rosling A."/>
        </authorList>
    </citation>
    <scope>NUCLEOTIDE SEQUENCE</scope>
    <source>
        <strain evidence="1">CL551</strain>
    </source>
</reference>
<evidence type="ECO:0000313" key="2">
    <source>
        <dbReference type="Proteomes" id="UP000789342"/>
    </source>
</evidence>
<dbReference type="InterPro" id="IPR043502">
    <property type="entry name" value="DNA/RNA_pol_sf"/>
</dbReference>
<protein>
    <submittedName>
        <fullName evidence="1">5989_t:CDS:1</fullName>
    </submittedName>
</protein>
<accession>A0A9N9DIC7</accession>
<dbReference type="Proteomes" id="UP000789342">
    <property type="component" value="Unassembled WGS sequence"/>
</dbReference>
<name>A0A9N9DIC7_9GLOM</name>
<dbReference type="EMBL" id="CAJVPV010009216">
    <property type="protein sequence ID" value="CAG8639457.1"/>
    <property type="molecule type" value="Genomic_DNA"/>
</dbReference>
<sequence length="359" mass="43050">MIHDPKYTFLKRPYQYNKPLLNDYKWLGEQPTCGCWQFAYVHNDPVYKNHEVSLETFKSFMSYSPTWKFIKQTKWKYNFRDGYVKEYRDPFIYEAIKEYNPAYYYELCDKNKASRTGKMFFSLLQYLNFSRVKPLTYQEAIRVLSKNTSAGFNGLEYSGSTERKLKGEILEFIKKKYLDNRKLILSGEEPDNYCIFSMRDHLSERTDVKTSPIWVLSGSNTLAELRYYQPFYDQINSKDFFKNIWIIGKESMLKLSRYLRRREGTVGTLLINSLLNTIAGLTIMSMMRLFSLEDQLDFESKVFDPNWLGDDFVFFIQGFFDLTKFSQMMFKYFEVKLNIERTINTMDMEERKYLGYQLK</sequence>
<proteinExistence type="predicted"/>
<feature type="non-terminal residue" evidence="1">
    <location>
        <position position="359"/>
    </location>
</feature>
<dbReference type="AlphaFoldDB" id="A0A9N9DIC7"/>
<gene>
    <name evidence="1" type="ORF">AMORRO_LOCUS9452</name>
</gene>
<keyword evidence="2" id="KW-1185">Reference proteome</keyword>
<evidence type="ECO:0000313" key="1">
    <source>
        <dbReference type="EMBL" id="CAG8639457.1"/>
    </source>
</evidence>
<dbReference type="SUPFAM" id="SSF56672">
    <property type="entry name" value="DNA/RNA polymerases"/>
    <property type="match status" value="1"/>
</dbReference>